<dbReference type="AlphaFoldDB" id="A0A285UI34"/>
<proteinExistence type="predicted"/>
<dbReference type="EMBL" id="OBQD01000009">
    <property type="protein sequence ID" value="SOC41574.1"/>
    <property type="molecule type" value="Genomic_DNA"/>
</dbReference>
<name>A0A285UI34_9HYPH</name>
<evidence type="ECO:0000313" key="1">
    <source>
        <dbReference type="EMBL" id="SOC41574.1"/>
    </source>
</evidence>
<sequence>MVRSMKPFEIFRTGKHTSSTGVTLSFGEADLAAIVAGYDPAVHEAPIVVGHPKQDGPAYGWIKGLAVKGDRLVAFADQVNAEFSELVKGGSFKKVSAAFYAPDSASNPTPGKYHLRHVGFLGAEPPAVKGLKSIDFSDDGSVIVECEAIEFSEWRNAWAFENIARLFRGLRDHFIETSDIETADRLVPQWDLEQLAQAAADSRADARVEESRPAFSEPQPKEDVMTNTAEQQQAALDAREADLKARELTFAENARKARAAEDAGFVADIVKDGRLPIGLQATATALFSEMGDDELTFSEGDTEVKTSSRAAFRDLLGKLPKPVATGELATGDGPDFSDPAHVQVAIETEISKAKEKGEFLSPAAALMRIKANG</sequence>
<keyword evidence="2" id="KW-1185">Reference proteome</keyword>
<gene>
    <name evidence="1" type="ORF">SAMN05892877_10911</name>
</gene>
<reference evidence="1 2" key="1">
    <citation type="submission" date="2017-08" db="EMBL/GenBank/DDBJ databases">
        <authorList>
            <person name="de Groot N.N."/>
        </authorList>
    </citation>
    <scope>NUCLEOTIDE SEQUENCE [LARGE SCALE GENOMIC DNA]</scope>
    <source>
        <strain evidence="1 2">JC85</strain>
    </source>
</reference>
<evidence type="ECO:0000313" key="2">
    <source>
        <dbReference type="Proteomes" id="UP000219167"/>
    </source>
</evidence>
<protein>
    <recommendedName>
        <fullName evidence="3">Peptidase</fullName>
    </recommendedName>
</protein>
<accession>A0A285UI34</accession>
<dbReference type="Proteomes" id="UP000219167">
    <property type="component" value="Unassembled WGS sequence"/>
</dbReference>
<evidence type="ECO:0008006" key="3">
    <source>
        <dbReference type="Google" id="ProtNLM"/>
    </source>
</evidence>
<organism evidence="1 2">
    <name type="scientific">Rhizobium subbaraonis</name>
    <dbReference type="NCBI Taxonomy" id="908946"/>
    <lineage>
        <taxon>Bacteria</taxon>
        <taxon>Pseudomonadati</taxon>
        <taxon>Pseudomonadota</taxon>
        <taxon>Alphaproteobacteria</taxon>
        <taxon>Hyphomicrobiales</taxon>
        <taxon>Rhizobiaceae</taxon>
        <taxon>Rhizobium/Agrobacterium group</taxon>
        <taxon>Rhizobium</taxon>
    </lineage>
</organism>